<reference evidence="3 4" key="1">
    <citation type="journal article" date="2009" name="PLoS ONE">
        <title>The complete genome of Teredinibacter turnerae T7901: an intracellular endosymbiont of marine wood-boring bivalves (shipworms).</title>
        <authorList>
            <person name="Yang J.C."/>
            <person name="Madupu R."/>
            <person name="Durkin A.S."/>
            <person name="Ekborg N.A."/>
            <person name="Pedamallu C.S."/>
            <person name="Hostetler J.B."/>
            <person name="Radune D."/>
            <person name="Toms B.S."/>
            <person name="Henrissat B."/>
            <person name="Coutinho P.M."/>
            <person name="Schwarz S."/>
            <person name="Field L."/>
            <person name="Trindade-Silva A.E."/>
            <person name="Soares C.A.G."/>
            <person name="Elshahawi S."/>
            <person name="Hanora A."/>
            <person name="Schmidt E.W."/>
            <person name="Haygood M.G."/>
            <person name="Posfai J."/>
            <person name="Benner J."/>
            <person name="Madinger C."/>
            <person name="Nove J."/>
            <person name="Anton B."/>
            <person name="Chaudhary K."/>
            <person name="Foster J."/>
            <person name="Holman A."/>
            <person name="Kumar S."/>
            <person name="Lessard P.A."/>
            <person name="Luyten Y.A."/>
            <person name="Slatko B."/>
            <person name="Wood N."/>
            <person name="Wu B."/>
            <person name="Teplitski M."/>
            <person name="Mougous J.D."/>
            <person name="Ward N."/>
            <person name="Eisen J.A."/>
            <person name="Badger J.H."/>
            <person name="Distel D.L."/>
        </authorList>
    </citation>
    <scope>NUCLEOTIDE SEQUENCE [LARGE SCALE GENOMIC DNA]</scope>
    <source>
        <strain evidence="4">ATCC 39867 / T7901</strain>
    </source>
</reference>
<dbReference type="GO" id="GO:0016853">
    <property type="term" value="F:isomerase activity"/>
    <property type="evidence" value="ECO:0007669"/>
    <property type="project" value="UniProtKB-KW"/>
</dbReference>
<name>C5BJ81_TERTT</name>
<dbReference type="SUPFAM" id="SSF52833">
    <property type="entry name" value="Thioredoxin-like"/>
    <property type="match status" value="1"/>
</dbReference>
<dbReference type="AlphaFoldDB" id="C5BJ81"/>
<dbReference type="CDD" id="cd02947">
    <property type="entry name" value="TRX_family"/>
    <property type="match status" value="1"/>
</dbReference>
<dbReference type="RefSeq" id="WP_015818579.1">
    <property type="nucleotide sequence ID" value="NC_012997.1"/>
</dbReference>
<dbReference type="KEGG" id="ttu:TERTU_4496"/>
<evidence type="ECO:0000313" key="4">
    <source>
        <dbReference type="Proteomes" id="UP000009080"/>
    </source>
</evidence>
<dbReference type="STRING" id="377629.TERTU_4496"/>
<dbReference type="Gene3D" id="3.40.30.10">
    <property type="entry name" value="Glutaredoxin"/>
    <property type="match status" value="1"/>
</dbReference>
<feature type="domain" description="Thioredoxin" evidence="2">
    <location>
        <begin position="6"/>
        <end position="147"/>
    </location>
</feature>
<dbReference type="HOGENOM" id="CLU_110659_1_1_6"/>
<keyword evidence="3" id="KW-0413">Isomerase</keyword>
<keyword evidence="1" id="KW-0732">Signal</keyword>
<dbReference type="InterPro" id="IPR036249">
    <property type="entry name" value="Thioredoxin-like_sf"/>
</dbReference>
<evidence type="ECO:0000259" key="2">
    <source>
        <dbReference type="PROSITE" id="PS51352"/>
    </source>
</evidence>
<evidence type="ECO:0000256" key="1">
    <source>
        <dbReference type="SAM" id="SignalP"/>
    </source>
</evidence>
<dbReference type="EMBL" id="CP001614">
    <property type="protein sequence ID" value="ACR12467.1"/>
    <property type="molecule type" value="Genomic_DNA"/>
</dbReference>
<feature type="signal peptide" evidence="1">
    <location>
        <begin position="1"/>
        <end position="18"/>
    </location>
</feature>
<sequence length="161" mass="17951">MKNLVLILCLLLTNFANAETGYDPKANPDKDLKAALVSAKEKDKLVLVIFGADWCPDCRSLNKKITEPPLAKTIDNNFSVIHVDVGRWDNNIEFASRFGKPIEKGIPSIAILDKDQGIYYVAQGGEFATARNAKVNSLNDWFEALLKAIDNQELEKRPMSK</sequence>
<gene>
    <name evidence="3" type="ordered locus">TERTU_4496</name>
</gene>
<keyword evidence="4" id="KW-1185">Reference proteome</keyword>
<accession>C5BJ81</accession>
<protein>
    <submittedName>
        <fullName evidence="3">Thiol-disulfide isomerase and thioredoxin</fullName>
    </submittedName>
</protein>
<dbReference type="InterPro" id="IPR013766">
    <property type="entry name" value="Thioredoxin_domain"/>
</dbReference>
<organism evidence="3 4">
    <name type="scientific">Teredinibacter turnerae (strain ATCC 39867 / T7901)</name>
    <dbReference type="NCBI Taxonomy" id="377629"/>
    <lineage>
        <taxon>Bacteria</taxon>
        <taxon>Pseudomonadati</taxon>
        <taxon>Pseudomonadota</taxon>
        <taxon>Gammaproteobacteria</taxon>
        <taxon>Cellvibrionales</taxon>
        <taxon>Cellvibrionaceae</taxon>
        <taxon>Teredinibacter</taxon>
    </lineage>
</organism>
<dbReference type="OrthoDB" id="7629852at2"/>
<feature type="chain" id="PRO_5002948866" evidence="1">
    <location>
        <begin position="19"/>
        <end position="161"/>
    </location>
</feature>
<evidence type="ECO:0000313" key="3">
    <source>
        <dbReference type="EMBL" id="ACR12467.1"/>
    </source>
</evidence>
<dbReference type="Pfam" id="PF13899">
    <property type="entry name" value="Thioredoxin_7"/>
    <property type="match status" value="1"/>
</dbReference>
<proteinExistence type="predicted"/>
<dbReference type="Proteomes" id="UP000009080">
    <property type="component" value="Chromosome"/>
</dbReference>
<dbReference type="eggNOG" id="COG0526">
    <property type="taxonomic scope" value="Bacteria"/>
</dbReference>
<dbReference type="PROSITE" id="PS51352">
    <property type="entry name" value="THIOREDOXIN_2"/>
    <property type="match status" value="1"/>
</dbReference>